<dbReference type="SMART" id="SM00824">
    <property type="entry name" value="PKS_TE"/>
    <property type="match status" value="1"/>
</dbReference>
<dbReference type="EMBL" id="CP001654">
    <property type="protein sequence ID" value="ACS85476.1"/>
    <property type="molecule type" value="Genomic_DNA"/>
</dbReference>
<dbReference type="Pfam" id="PF00975">
    <property type="entry name" value="Thioesterase"/>
    <property type="match status" value="1"/>
</dbReference>
<dbReference type="eggNOG" id="COG3208">
    <property type="taxonomic scope" value="Bacteria"/>
</dbReference>
<organism evidence="4 5">
    <name type="scientific">Musicola paradisiaca (strain Ech703)</name>
    <name type="common">Dickeya paradisiaca</name>
    <name type="synonym">Dickeya dadantii</name>
    <dbReference type="NCBI Taxonomy" id="579405"/>
    <lineage>
        <taxon>Bacteria</taxon>
        <taxon>Pseudomonadati</taxon>
        <taxon>Pseudomonadota</taxon>
        <taxon>Gammaproteobacteria</taxon>
        <taxon>Enterobacterales</taxon>
        <taxon>Pectobacteriaceae</taxon>
        <taxon>Musicola</taxon>
    </lineage>
</organism>
<dbReference type="Proteomes" id="UP000002734">
    <property type="component" value="Chromosome"/>
</dbReference>
<keyword evidence="2 4" id="KW-0378">Hydrolase</keyword>
<evidence type="ECO:0000256" key="1">
    <source>
        <dbReference type="ARBA" id="ARBA00007169"/>
    </source>
</evidence>
<dbReference type="PANTHER" id="PTHR11487">
    <property type="entry name" value="THIOESTERASE"/>
    <property type="match status" value="1"/>
</dbReference>
<dbReference type="STRING" id="579405.Dd703_1679"/>
<dbReference type="InterPro" id="IPR012223">
    <property type="entry name" value="TEII"/>
</dbReference>
<dbReference type="KEGG" id="dda:Dd703_1679"/>
<accession>C6C4A2</accession>
<dbReference type="PANTHER" id="PTHR11487:SF0">
    <property type="entry name" value="S-ACYL FATTY ACID SYNTHASE THIOESTERASE, MEDIUM CHAIN"/>
    <property type="match status" value="1"/>
</dbReference>
<dbReference type="RefSeq" id="WP_012765293.1">
    <property type="nucleotide sequence ID" value="NC_012880.1"/>
</dbReference>
<protein>
    <submittedName>
        <fullName evidence="4">Oleoyl-(Acyl-carrier-protein) hydrolase</fullName>
        <ecNumber evidence="4">3.1.2.14</ecNumber>
    </submittedName>
</protein>
<dbReference type="SUPFAM" id="SSF53474">
    <property type="entry name" value="alpha/beta-Hydrolases"/>
    <property type="match status" value="1"/>
</dbReference>
<dbReference type="EC" id="3.1.2.14" evidence="4"/>
<dbReference type="Gene3D" id="3.40.50.1820">
    <property type="entry name" value="alpha/beta hydrolase"/>
    <property type="match status" value="1"/>
</dbReference>
<evidence type="ECO:0000313" key="4">
    <source>
        <dbReference type="EMBL" id="ACS85476.1"/>
    </source>
</evidence>
<evidence type="ECO:0000256" key="2">
    <source>
        <dbReference type="ARBA" id="ARBA00022801"/>
    </source>
</evidence>
<sequence>MSDTRSVYPIKHALARSASPDNPWFKRLNLCPRPRLRLFCFPYAGGSASVFRRWPAFFTEDIELIGVQYPGRAERYNETLIADCDQMVDAIYTHIPSLLDIPTVFFGHSNGGLIAYELARKLQSASGYALSHLFLSASRSAADRHVTTKRSALNDEALIRELVSLNGTPPALLEDQEMLALYLPILRADFAIADNYRYCATPCLKGNATVLYGLQDDSMSAADINGWQKIIDGTVDVIPIDGGHFFIHESLALVMSHVKHQLYGLPG</sequence>
<dbReference type="InterPro" id="IPR001031">
    <property type="entry name" value="Thioesterase"/>
</dbReference>
<feature type="domain" description="Thioesterase TesA-like" evidence="3">
    <location>
        <begin position="39"/>
        <end position="262"/>
    </location>
</feature>
<dbReference type="AlphaFoldDB" id="C6C4A2"/>
<proteinExistence type="inferred from homology"/>
<dbReference type="InterPro" id="IPR029058">
    <property type="entry name" value="AB_hydrolase_fold"/>
</dbReference>
<dbReference type="GO" id="GO:0016297">
    <property type="term" value="F:fatty acyl-[ACP] hydrolase activity"/>
    <property type="evidence" value="ECO:0007669"/>
    <property type="project" value="UniProtKB-EC"/>
</dbReference>
<dbReference type="InterPro" id="IPR020802">
    <property type="entry name" value="TesA-like"/>
</dbReference>
<dbReference type="GO" id="GO:0008610">
    <property type="term" value="P:lipid biosynthetic process"/>
    <property type="evidence" value="ECO:0007669"/>
    <property type="project" value="TreeGrafter"/>
</dbReference>
<keyword evidence="5" id="KW-1185">Reference proteome</keyword>
<name>C6C4A2_MUSP7</name>
<comment type="similarity">
    <text evidence="1">Belongs to the thioesterase family.</text>
</comment>
<evidence type="ECO:0000313" key="5">
    <source>
        <dbReference type="Proteomes" id="UP000002734"/>
    </source>
</evidence>
<evidence type="ECO:0000259" key="3">
    <source>
        <dbReference type="SMART" id="SM00824"/>
    </source>
</evidence>
<gene>
    <name evidence="4" type="ordered locus">Dd703_1679</name>
</gene>
<dbReference type="HOGENOM" id="CLU_070456_1_1_6"/>
<reference evidence="4" key="1">
    <citation type="submission" date="2009-06" db="EMBL/GenBank/DDBJ databases">
        <title>Complete sequence of Dickeya dadantii Ech703.</title>
        <authorList>
            <consortium name="US DOE Joint Genome Institute"/>
            <person name="Lucas S."/>
            <person name="Copeland A."/>
            <person name="Lapidus A."/>
            <person name="Glavina del Rio T."/>
            <person name="Dalin E."/>
            <person name="Tice H."/>
            <person name="Bruce D."/>
            <person name="Goodwin L."/>
            <person name="Pitluck S."/>
            <person name="Chertkov O."/>
            <person name="Brettin T."/>
            <person name="Detter J.C."/>
            <person name="Han C."/>
            <person name="Larimer F."/>
            <person name="Land M."/>
            <person name="Hauser L."/>
            <person name="Kyrpides N."/>
            <person name="Mikhailova N."/>
            <person name="Balakrishnan V."/>
            <person name="Glasner J."/>
            <person name="Perna N.T."/>
        </authorList>
    </citation>
    <scope>NUCLEOTIDE SEQUENCE [LARGE SCALE GENOMIC DNA]</scope>
    <source>
        <strain evidence="4">Ech703</strain>
    </source>
</reference>